<keyword evidence="8" id="KW-1185">Reference proteome</keyword>
<evidence type="ECO:0000259" key="6">
    <source>
        <dbReference type="PROSITE" id="PS51987"/>
    </source>
</evidence>
<comment type="caution">
    <text evidence="7">The sequence shown here is derived from an EMBL/GenBank/DDBJ whole genome shotgun (WGS) entry which is preliminary data.</text>
</comment>
<dbReference type="InterPro" id="IPR036651">
    <property type="entry name" value="Gln_synt_N_sf"/>
</dbReference>
<dbReference type="InterPro" id="IPR014746">
    <property type="entry name" value="Gln_synth/guanido_kin_cat_dom"/>
</dbReference>
<evidence type="ECO:0000256" key="5">
    <source>
        <dbReference type="SAM" id="MobiDB-lite"/>
    </source>
</evidence>
<dbReference type="PROSITE" id="PS51987">
    <property type="entry name" value="GS_CATALYTIC"/>
    <property type="match status" value="1"/>
</dbReference>
<dbReference type="Gene3D" id="3.10.20.70">
    <property type="entry name" value="Glutamine synthetase, N-terminal domain"/>
    <property type="match status" value="1"/>
</dbReference>
<feature type="domain" description="GS catalytic" evidence="6">
    <location>
        <begin position="147"/>
        <end position="478"/>
    </location>
</feature>
<dbReference type="PANTHER" id="PTHR43785">
    <property type="entry name" value="GAMMA-GLUTAMYLPUTRESCINE SYNTHETASE"/>
    <property type="match status" value="1"/>
</dbReference>
<dbReference type="SMART" id="SM01230">
    <property type="entry name" value="Gln-synt_C"/>
    <property type="match status" value="1"/>
</dbReference>
<dbReference type="Pfam" id="PF00120">
    <property type="entry name" value="Gln-synt_C"/>
    <property type="match status" value="1"/>
</dbReference>
<dbReference type="EMBL" id="JAEEAQ010000812">
    <property type="protein sequence ID" value="MBI0319347.1"/>
    <property type="molecule type" value="Genomic_DNA"/>
</dbReference>
<dbReference type="Proteomes" id="UP000638849">
    <property type="component" value="Unassembled WGS sequence"/>
</dbReference>
<evidence type="ECO:0000313" key="7">
    <source>
        <dbReference type="EMBL" id="MBI0319347.1"/>
    </source>
</evidence>
<evidence type="ECO:0000256" key="1">
    <source>
        <dbReference type="ARBA" id="ARBA00009897"/>
    </source>
</evidence>
<evidence type="ECO:0000256" key="4">
    <source>
        <dbReference type="RuleBase" id="RU000384"/>
    </source>
</evidence>
<protein>
    <submittedName>
        <fullName evidence="7">Glutamine synthetase</fullName>
    </submittedName>
</protein>
<proteinExistence type="inferred from homology"/>
<organism evidence="7 8">
    <name type="scientific">Streptomyces javensis</name>
    <dbReference type="NCBI Taxonomy" id="114698"/>
    <lineage>
        <taxon>Bacteria</taxon>
        <taxon>Bacillati</taxon>
        <taxon>Actinomycetota</taxon>
        <taxon>Actinomycetes</taxon>
        <taxon>Kitasatosporales</taxon>
        <taxon>Streptomycetaceae</taxon>
        <taxon>Streptomyces</taxon>
        <taxon>Streptomyces violaceusniger group</taxon>
    </lineage>
</organism>
<gene>
    <name evidence="7" type="ORF">JBF12_41520</name>
</gene>
<accession>A0ABS0RPE9</accession>
<name>A0ABS0RPE9_9ACTN</name>
<dbReference type="Gene3D" id="3.30.590.10">
    <property type="entry name" value="Glutamine synthetase/guanido kinase, catalytic domain"/>
    <property type="match status" value="1"/>
</dbReference>
<comment type="similarity">
    <text evidence="1 3 4">Belongs to the glutamine synthetase family.</text>
</comment>
<feature type="region of interest" description="Disordered" evidence="5">
    <location>
        <begin position="1"/>
        <end position="34"/>
    </location>
</feature>
<sequence length="478" mass="51694">MTPSAYPDRRAPSPRHRAPHSPSQEPPVDAQQPPTVQQRVDQLAAEGIDVVRVGYPDLIGVDRGRDVLLSHLPSAMEHGLTFCQAVYHTSPRGDVVDIAGGLAEGLPDVCVHPDLDTLVALPWEPGVAWCLGDPTDPATGQPVPESPRDLLRRVTGALAGSGISPVVGPELEYFLLERDAAAPRGWRRYQGLVGNVYSSGLRGDPGRHLLRTLRQLDRLGIGASAGNQEFDEGQFEINLTHSDALDAADRAFRFKAAVRELARAEGRLATFMAKPFNDSGGCGFHLHVSCLDREGRNVFDAPSGTYGLSATARHAIAGLTGHAPALAALLNPTINSYKRFGRGSLAPWLIDWGLDNRSAMLRVPPERGPGARLELRLGDASANPYLAIAGLLAALRLGLEAKAEPPAPLEGYGYDPSRAARLPQTLDAALDALEADTELTDVLGKPFVDTFLGYKRNELERFERYVTDWEFGEYVQHV</sequence>
<evidence type="ECO:0000256" key="3">
    <source>
        <dbReference type="PROSITE-ProRule" id="PRU01331"/>
    </source>
</evidence>
<evidence type="ECO:0000256" key="2">
    <source>
        <dbReference type="ARBA" id="ARBA00022598"/>
    </source>
</evidence>
<reference evidence="7 8" key="1">
    <citation type="submission" date="2020-12" db="EMBL/GenBank/DDBJ databases">
        <authorList>
            <person name="Kusuma A.B."/>
            <person name="Nouioui I."/>
            <person name="Goodfellow M."/>
        </authorList>
    </citation>
    <scope>NUCLEOTIDE SEQUENCE [LARGE SCALE GENOMIC DNA]</scope>
    <source>
        <strain evidence="7 8">DSM 41764</strain>
    </source>
</reference>
<keyword evidence="2" id="KW-0436">Ligase</keyword>
<evidence type="ECO:0000313" key="8">
    <source>
        <dbReference type="Proteomes" id="UP000638849"/>
    </source>
</evidence>
<dbReference type="InterPro" id="IPR008146">
    <property type="entry name" value="Gln_synth_cat_dom"/>
</dbReference>
<dbReference type="PANTHER" id="PTHR43785:SF12">
    <property type="entry name" value="TYPE-1 GLUTAMINE SYNTHETASE 2"/>
    <property type="match status" value="1"/>
</dbReference>
<dbReference type="SUPFAM" id="SSF54368">
    <property type="entry name" value="Glutamine synthetase, N-terminal domain"/>
    <property type="match status" value="1"/>
</dbReference>
<dbReference type="SUPFAM" id="SSF55931">
    <property type="entry name" value="Glutamine synthetase/guanido kinase"/>
    <property type="match status" value="1"/>
</dbReference>